<feature type="chain" id="PRO_5045144326" evidence="1">
    <location>
        <begin position="18"/>
        <end position="918"/>
    </location>
</feature>
<dbReference type="InterPro" id="IPR013783">
    <property type="entry name" value="Ig-like_fold"/>
</dbReference>
<accession>A0ABW6DN55</accession>
<evidence type="ECO:0000259" key="2">
    <source>
        <dbReference type="PROSITE" id="PS50093"/>
    </source>
</evidence>
<dbReference type="SUPFAM" id="SSF82171">
    <property type="entry name" value="DPP6 N-terminal domain-like"/>
    <property type="match status" value="1"/>
</dbReference>
<keyword evidence="4" id="KW-1185">Reference proteome</keyword>
<evidence type="ECO:0000313" key="3">
    <source>
        <dbReference type="EMBL" id="MFD3407156.1"/>
    </source>
</evidence>
<reference evidence="3 4" key="1">
    <citation type="submission" date="2024-03" db="EMBL/GenBank/DDBJ databases">
        <title>Aquirufa genome sequencing.</title>
        <authorList>
            <person name="Pitt A."/>
            <person name="Hahn M.W."/>
        </authorList>
    </citation>
    <scope>NUCLEOTIDE SEQUENCE [LARGE SCALE GENOMIC DNA]</scope>
    <source>
        <strain evidence="3 4">HETE-83D</strain>
    </source>
</reference>
<feature type="signal peptide" evidence="1">
    <location>
        <begin position="1"/>
        <end position="17"/>
    </location>
</feature>
<evidence type="ECO:0000313" key="4">
    <source>
        <dbReference type="Proteomes" id="UP001598019"/>
    </source>
</evidence>
<dbReference type="Gene3D" id="2.130.10.10">
    <property type="entry name" value="YVTN repeat-like/Quinoprotein amine dehydrogenase"/>
    <property type="match status" value="1"/>
</dbReference>
<evidence type="ECO:0000256" key="1">
    <source>
        <dbReference type="SAM" id="SignalP"/>
    </source>
</evidence>
<dbReference type="CDD" id="cd00146">
    <property type="entry name" value="PKD"/>
    <property type="match status" value="1"/>
</dbReference>
<dbReference type="SUPFAM" id="SSF49299">
    <property type="entry name" value="PKD domain"/>
    <property type="match status" value="1"/>
</dbReference>
<organism evidence="3 4">
    <name type="scientific">Aquirufa esocilacus</name>
    <dbReference type="NCBI Taxonomy" id="3096513"/>
    <lineage>
        <taxon>Bacteria</taxon>
        <taxon>Pseudomonadati</taxon>
        <taxon>Bacteroidota</taxon>
        <taxon>Cytophagia</taxon>
        <taxon>Cytophagales</taxon>
        <taxon>Flectobacillaceae</taxon>
        <taxon>Aquirufa</taxon>
    </lineage>
</organism>
<dbReference type="InterPro" id="IPR035986">
    <property type="entry name" value="PKD_dom_sf"/>
</dbReference>
<dbReference type="NCBIfam" id="TIGR04131">
    <property type="entry name" value="Bac_Flav_CTERM"/>
    <property type="match status" value="1"/>
</dbReference>
<dbReference type="PROSITE" id="PS50093">
    <property type="entry name" value="PKD"/>
    <property type="match status" value="1"/>
</dbReference>
<dbReference type="InterPro" id="IPR015943">
    <property type="entry name" value="WD40/YVTN_repeat-like_dom_sf"/>
</dbReference>
<sequence length="918" mass="98944">MMSRILLLLLCTFSALAQVPRTIEVRNNCINQCNNCSEAPAGTVFEIRDVYPAAATYLWDFGEGGANSSARTGVYQYCNPGTKKVSLKVTLGGVTTVYGPQDVKIGALPDFILGKDSNDTTLMICKGDPVVLNAFGSISKPAFPVGVSWFPKGQTSDTIHVSESGCYSVMVTDVGSGCAAEAKMEVKICGEQPKAGGEDGWNFGQNISLRFTGGSSTPSAGSGPLRTPAGVAKMTDENNDLIFYTNGSRVYAKDNSLIATGLNGDTTQIQGVAILPKTTCKGCQSEYYIFTMQRNAAGENQLFYSLYDRKLNGGEGGISVMNQFLSPAPSAERFGVAVGGGDYYWLQTQDIDSTILRTFKVSAAGISAPIESDAKLAVKGPTASSHFSRDGKVLAIAYSSPPSNQIDVYDFDINTGKSTFRYRIPLVGSPYGVEFSADGKILYASIPGSGTSQIWQYAIASKDSTIMRRSTSLLWSGPGKIGALQGDPASGSIIYATFQGATSLGKIVNPDISLKDSTRSVRATFVRNGLNLAAGTSSGLGLPLSIVLTPKPTSTPSIQQSCDGTTYHFKVSQDLCDPIKNDRLDWKIYRSTLDPNRNADGLLVPLNPAGTLLYSYTGTEMTFDFKQAGDYVVTVAISNACLTNYMLDASAYHVELLDPFVLPASYTFICKEDGRIGPTSVPPVAAFTYTWSTGESSRFIQVPNPSGLYSLEIKEDASGCSIKKETQVNFTTNPLAVKKADGIICNDKPIQPYVVQLAPSPANLQVSWQSNPGIVSGFNSKDLLINRSGLYQFTLRDTDGCELKDSVKIEDKCDAILIAPTAFTPNGDGQNDVFEPSYNWNEPNVSYPKSRTQVISLEIYNRWGELLYSTKGPVFSWDGSFNGAKVPQETYAYIIRYQAIDYPEKGIQEKRGAIVVVY</sequence>
<feature type="domain" description="PKD" evidence="2">
    <location>
        <begin position="52"/>
        <end position="90"/>
    </location>
</feature>
<dbReference type="InterPro" id="IPR026341">
    <property type="entry name" value="T9SS_type_B"/>
</dbReference>
<dbReference type="RefSeq" id="WP_377979621.1">
    <property type="nucleotide sequence ID" value="NZ_JBBKXX010000001.1"/>
</dbReference>
<dbReference type="Gene3D" id="2.60.40.10">
    <property type="entry name" value="Immunoglobulins"/>
    <property type="match status" value="1"/>
</dbReference>
<dbReference type="Pfam" id="PF13585">
    <property type="entry name" value="CHU_C"/>
    <property type="match status" value="1"/>
</dbReference>
<name>A0ABW6DN55_9BACT</name>
<proteinExistence type="predicted"/>
<gene>
    <name evidence="3" type="ORF">SKC37_00680</name>
</gene>
<protein>
    <submittedName>
        <fullName evidence="3">Gliding motility-associated C-terminal domain-containing protein</fullName>
    </submittedName>
</protein>
<dbReference type="InterPro" id="IPR000601">
    <property type="entry name" value="PKD_dom"/>
</dbReference>
<comment type="caution">
    <text evidence="3">The sequence shown here is derived from an EMBL/GenBank/DDBJ whole genome shotgun (WGS) entry which is preliminary data.</text>
</comment>
<dbReference type="EMBL" id="JBBKXX010000001">
    <property type="protein sequence ID" value="MFD3407156.1"/>
    <property type="molecule type" value="Genomic_DNA"/>
</dbReference>
<keyword evidence="1" id="KW-0732">Signal</keyword>
<dbReference type="Proteomes" id="UP001598019">
    <property type="component" value="Unassembled WGS sequence"/>
</dbReference>